<feature type="compositionally biased region" description="Low complexity" evidence="1">
    <location>
        <begin position="783"/>
        <end position="796"/>
    </location>
</feature>
<evidence type="ECO:0000313" key="3">
    <source>
        <dbReference type="Proteomes" id="UP001497497"/>
    </source>
</evidence>
<protein>
    <submittedName>
        <fullName evidence="2">Uncharacterized protein</fullName>
    </submittedName>
</protein>
<reference evidence="2 3" key="1">
    <citation type="submission" date="2024-04" db="EMBL/GenBank/DDBJ databases">
        <authorList>
            <consortium name="Genoscope - CEA"/>
            <person name="William W."/>
        </authorList>
    </citation>
    <scope>NUCLEOTIDE SEQUENCE [LARGE SCALE GENOMIC DNA]</scope>
</reference>
<keyword evidence="3" id="KW-1185">Reference proteome</keyword>
<accession>A0AAV2GYD0</accession>
<evidence type="ECO:0000256" key="1">
    <source>
        <dbReference type="SAM" id="MobiDB-lite"/>
    </source>
</evidence>
<organism evidence="2 3">
    <name type="scientific">Lymnaea stagnalis</name>
    <name type="common">Great pond snail</name>
    <name type="synonym">Helix stagnalis</name>
    <dbReference type="NCBI Taxonomy" id="6523"/>
    <lineage>
        <taxon>Eukaryota</taxon>
        <taxon>Metazoa</taxon>
        <taxon>Spiralia</taxon>
        <taxon>Lophotrochozoa</taxon>
        <taxon>Mollusca</taxon>
        <taxon>Gastropoda</taxon>
        <taxon>Heterobranchia</taxon>
        <taxon>Euthyneura</taxon>
        <taxon>Panpulmonata</taxon>
        <taxon>Hygrophila</taxon>
        <taxon>Lymnaeoidea</taxon>
        <taxon>Lymnaeidae</taxon>
        <taxon>Lymnaea</taxon>
    </lineage>
</organism>
<proteinExistence type="predicted"/>
<gene>
    <name evidence="2" type="ORF">GSLYS_00000622001</name>
</gene>
<feature type="compositionally biased region" description="Polar residues" evidence="1">
    <location>
        <begin position="31"/>
        <end position="56"/>
    </location>
</feature>
<sequence length="816" mass="89996">MSPDKNLMQTDNPFTPQYALSLLPEHRQPMQIPSNSVPPGENSNGDQSSDKNTGLSTDDPIDSESVKGIFGWETVDDTSIPYILRKTKKFVSVRIVERKLLSKYPNTFPDELGKKDPLVSYFITDAEAKLLNEINTAHCDYEYGHNPFTTKDLIVDLEEFEEFFKIVKKTFPADVLAKIGGELTPPAMTPPVKPELSNSCGWMQINNTVSPYILRQEGGKQVKLVPLSVIVYAAGLLTNSSVDGLLPTPQECALLNEACKAAGFDFNFGKNTRLISINEVIHRCQVQLFELPFKNPLQHARYLDPRTGQPSSNPLVSSQPVVTTSSVSQHSSARALPTHHTNMEFIPGSHPEMNPFFSIFQRPGFPPSTMTMNNALQNYNPAMLRPPFGMGIDPSRLPSQRSHMMSDKNIDNSSSMAQSMPGSPWPIMTRAPPPAHTNNLSNTLLRSKTPPISQEPPISSAYQQLSSLPSNHLQHSKYSPSMPDLNHPIYRVSPSMSQRPPSTQILQKDSPSHMVRYPPPITGLPPSPSQYSAPPFSFGVNQFDSSLFARTDIHEMRHARDTVGSNQPTSRRRSSESPQNAGPHLTNIVHQITNAARQSADQTLHLMSTSPGSYASNNNHQKADLSQMISACLVNGKSISCLNVKSAHRTGSYCLVEAVSKLYFPTVPLAEFVKVLQYVLKVNLYECTAEEEAAFVHYYNLPVSKLKCNKIIKVDDLENYFPQLNYMFSKCQPDKGHLSAKPTTHSAQKRHSTSPLSLHAHKRSTTSPLVGPPVNLISPKQENSSSNYGSQSVSSSNGGGTSRNGANEAPVIVIDD</sequence>
<comment type="caution">
    <text evidence="2">The sequence shown here is derived from an EMBL/GenBank/DDBJ whole genome shotgun (WGS) entry which is preliminary data.</text>
</comment>
<name>A0AAV2GYD0_LYMST</name>
<dbReference type="Proteomes" id="UP001497497">
    <property type="component" value="Unassembled WGS sequence"/>
</dbReference>
<feature type="region of interest" description="Disordered" evidence="1">
    <location>
        <begin position="1"/>
        <end position="62"/>
    </location>
</feature>
<dbReference type="AlphaFoldDB" id="A0AAV2GYD0"/>
<evidence type="ECO:0000313" key="2">
    <source>
        <dbReference type="EMBL" id="CAL1526445.1"/>
    </source>
</evidence>
<feature type="region of interest" description="Disordered" evidence="1">
    <location>
        <begin position="737"/>
        <end position="816"/>
    </location>
</feature>
<dbReference type="EMBL" id="CAXITT010000005">
    <property type="protein sequence ID" value="CAL1526445.1"/>
    <property type="molecule type" value="Genomic_DNA"/>
</dbReference>
<feature type="region of interest" description="Disordered" evidence="1">
    <location>
        <begin position="557"/>
        <end position="584"/>
    </location>
</feature>